<dbReference type="HAMAP" id="MF_00910">
    <property type="entry name" value="FtsL"/>
    <property type="match status" value="1"/>
</dbReference>
<evidence type="ECO:0000256" key="10">
    <source>
        <dbReference type="SAM" id="Coils"/>
    </source>
</evidence>
<proteinExistence type="inferred from homology"/>
<evidence type="ECO:0000256" key="7">
    <source>
        <dbReference type="ARBA" id="ARBA00023306"/>
    </source>
</evidence>
<keyword evidence="10" id="KW-0175">Coiled coil</keyword>
<gene>
    <name evidence="8" type="primary">ftsL</name>
    <name evidence="12" type="ORF">BN874_160028</name>
</gene>
<keyword evidence="7 8" id="KW-0131">Cell cycle</keyword>
<comment type="subcellular location">
    <subcellularLocation>
        <location evidence="8">Cell inner membrane</location>
        <topology evidence="8">Single-pass type II membrane protein</topology>
    </subcellularLocation>
    <subcellularLocation>
        <location evidence="1">Cell membrane</location>
        <topology evidence="1">Single-pass type II membrane protein</topology>
    </subcellularLocation>
    <text evidence="8">Localizes to the division septum where it forms a ring structure.</text>
</comment>
<dbReference type="OrthoDB" id="5298556at2"/>
<evidence type="ECO:0000256" key="8">
    <source>
        <dbReference type="HAMAP-Rule" id="MF_00910"/>
    </source>
</evidence>
<keyword evidence="3 8" id="KW-0132">Cell division</keyword>
<dbReference type="NCBIfam" id="TIGR02209">
    <property type="entry name" value="ftsL_broad"/>
    <property type="match status" value="1"/>
</dbReference>
<dbReference type="PANTHER" id="PTHR37479">
    <property type="entry name" value="CELL DIVISION PROTEIN FTSL"/>
    <property type="match status" value="1"/>
</dbReference>
<comment type="subunit">
    <text evidence="8">Part of a complex composed of FtsB, FtsL and FtsQ.</text>
</comment>
<evidence type="ECO:0000313" key="13">
    <source>
        <dbReference type="Proteomes" id="UP000019184"/>
    </source>
</evidence>
<accession>A0A7U7GA49</accession>
<dbReference type="Proteomes" id="UP000019184">
    <property type="component" value="Unassembled WGS sequence"/>
</dbReference>
<feature type="signal peptide" evidence="11">
    <location>
        <begin position="1"/>
        <end position="23"/>
    </location>
</feature>
<protein>
    <recommendedName>
        <fullName evidence="8 9">Cell division protein FtsL</fullName>
    </recommendedName>
</protein>
<keyword evidence="8" id="KW-0997">Cell inner membrane</keyword>
<evidence type="ECO:0000256" key="5">
    <source>
        <dbReference type="ARBA" id="ARBA00022989"/>
    </source>
</evidence>
<dbReference type="PANTHER" id="PTHR37479:SF1">
    <property type="entry name" value="CELL DIVISION PROTEIN FTSL"/>
    <property type="match status" value="1"/>
</dbReference>
<dbReference type="Pfam" id="PF04999">
    <property type="entry name" value="FtsL"/>
    <property type="match status" value="1"/>
</dbReference>
<evidence type="ECO:0000256" key="2">
    <source>
        <dbReference type="ARBA" id="ARBA00022475"/>
    </source>
</evidence>
<dbReference type="AlphaFoldDB" id="A0A7U7GA49"/>
<dbReference type="GO" id="GO:0043093">
    <property type="term" value="P:FtsZ-dependent cytokinesis"/>
    <property type="evidence" value="ECO:0007669"/>
    <property type="project" value="UniProtKB-UniRule"/>
</dbReference>
<keyword evidence="5 8" id="KW-1133">Transmembrane helix</keyword>
<evidence type="ECO:0000256" key="3">
    <source>
        <dbReference type="ARBA" id="ARBA00022618"/>
    </source>
</evidence>
<evidence type="ECO:0000313" key="12">
    <source>
        <dbReference type="EMBL" id="CDH44272.1"/>
    </source>
</evidence>
<keyword evidence="2 8" id="KW-1003">Cell membrane</keyword>
<dbReference type="GO" id="GO:0005886">
    <property type="term" value="C:plasma membrane"/>
    <property type="evidence" value="ECO:0007669"/>
    <property type="project" value="UniProtKB-SubCell"/>
</dbReference>
<dbReference type="EMBL" id="CBTK010000068">
    <property type="protein sequence ID" value="CDH44272.1"/>
    <property type="molecule type" value="Genomic_DNA"/>
</dbReference>
<keyword evidence="6 8" id="KW-0472">Membrane</keyword>
<comment type="function">
    <text evidence="8">Essential cell division protein. May link together the upstream cell division proteins, which are predominantly cytoplasmic, with the downstream cell division proteins, which are predominantly periplasmic.</text>
</comment>
<dbReference type="GO" id="GO:0032153">
    <property type="term" value="C:cell division site"/>
    <property type="evidence" value="ECO:0007669"/>
    <property type="project" value="UniProtKB-UniRule"/>
</dbReference>
<evidence type="ECO:0000256" key="6">
    <source>
        <dbReference type="ARBA" id="ARBA00023136"/>
    </source>
</evidence>
<feature type="chain" id="PRO_5031154879" description="Cell division protein FtsL" evidence="11">
    <location>
        <begin position="24"/>
        <end position="90"/>
    </location>
</feature>
<evidence type="ECO:0000256" key="4">
    <source>
        <dbReference type="ARBA" id="ARBA00022692"/>
    </source>
</evidence>
<keyword evidence="4 8" id="KW-0812">Transmembrane</keyword>
<comment type="caution">
    <text evidence="12">The sequence shown here is derived from an EMBL/GenBank/DDBJ whole genome shotgun (WGS) entry which is preliminary data.</text>
</comment>
<evidence type="ECO:0000256" key="9">
    <source>
        <dbReference type="NCBIfam" id="TIGR02209"/>
    </source>
</evidence>
<reference evidence="12 13" key="1">
    <citation type="journal article" date="2014" name="ISME J.">
        <title>Candidatus Competibacter-lineage genomes retrieved from metagenomes reveal functional metabolic diversity.</title>
        <authorList>
            <person name="McIlroy S.J."/>
            <person name="Albertsen M."/>
            <person name="Andresen E.K."/>
            <person name="Saunders A.M."/>
            <person name="Kristiansen R."/>
            <person name="Stokholm-Bjerregaard M."/>
            <person name="Nielsen K.L."/>
            <person name="Nielsen P.H."/>
        </authorList>
    </citation>
    <scope>NUCLEOTIDE SEQUENCE [LARGE SCALE GENOMIC DNA]</scope>
    <source>
        <strain evidence="12 13">Run_B_J11</strain>
    </source>
</reference>
<dbReference type="RefSeq" id="WP_034431443.1">
    <property type="nucleotide sequence ID" value="NZ_CBTK010000068.1"/>
</dbReference>
<dbReference type="InterPro" id="IPR011922">
    <property type="entry name" value="Cell_div_FtsL"/>
</dbReference>
<keyword evidence="11" id="KW-0732">Signal</keyword>
<keyword evidence="13" id="KW-1185">Reference proteome</keyword>
<sequence>MKNQTLLIALLACAVLGSGVGVAHTQHNNRQLFIQLQKLQVERDDLEVEWELLRLEQSTLVTDAAVENVARTRLNMLTPDPGTVLYITPP</sequence>
<organism evidence="12 13">
    <name type="scientific">Candidatus Contendobacter odensis Run_B_J11</name>
    <dbReference type="NCBI Taxonomy" id="1400861"/>
    <lineage>
        <taxon>Bacteria</taxon>
        <taxon>Pseudomonadati</taxon>
        <taxon>Pseudomonadota</taxon>
        <taxon>Gammaproteobacteria</taxon>
        <taxon>Candidatus Competibacteraceae</taxon>
        <taxon>Candidatus Contendibacter</taxon>
    </lineage>
</organism>
<evidence type="ECO:0000256" key="11">
    <source>
        <dbReference type="SAM" id="SignalP"/>
    </source>
</evidence>
<evidence type="ECO:0000256" key="1">
    <source>
        <dbReference type="ARBA" id="ARBA00004401"/>
    </source>
</evidence>
<name>A0A7U7GA49_9GAMM</name>
<feature type="coiled-coil region" evidence="10">
    <location>
        <begin position="29"/>
        <end position="56"/>
    </location>
</feature>
<comment type="similarity">
    <text evidence="8">Belongs to the FtsL family.</text>
</comment>